<evidence type="ECO:0000259" key="1">
    <source>
        <dbReference type="Pfam" id="PF09423"/>
    </source>
</evidence>
<dbReference type="Pfam" id="PF09423">
    <property type="entry name" value="PhoD"/>
    <property type="match status" value="1"/>
</dbReference>
<dbReference type="PANTHER" id="PTHR43606:SF1">
    <property type="entry name" value="PHOD-LIKE PHOSPHATASE METALLOPHOSPHATASE DOMAIN-CONTAINING PROTEIN"/>
    <property type="match status" value="1"/>
</dbReference>
<dbReference type="STRING" id="192903.SAMN04488513_10495"/>
<sequence length="490" mass="56656">MKRRKFIKNTAVASTAMVLPPFIDTERVPYFGNGVHNGWADQDSVAIWTRLTKNPELNAQGVPFIELTKEQQKSFADLSDVSILEKSQIPSNLRLEDMEGACPGTTGQVQLSYYPENDPADRHTLEWADVDASKNYTRQWKLTGLLPDTRYILELKSRKTKGAKGQNSIRGAFLTPPEATRPKDVSFAVVSCHDFNRRDHEDGHRIYPAMKRDNLDFLVHTGDIEYYDKRNPYAFTERLMRFKWDRIFALPYQRDFYSNTTCYFMKDDHDTLKDDAYPGTRYGAVSFDRGIEIFDKEQFPSNPKTYKTVRWGKDLQIWLLEGRNYRSKNTDPDGPDKHILGKEQREWLFKTIDSSDATFKVLISASPIIGPDRPKGKNDNHSNKAYQYEGDIIREFVNRHDNIYMCNGDRHWQYVSHIKDSNLWEFCSGAGSDSHAGGWNQDNVRPEHRFLRVKGGYLTVDVMHTDSKPQLVFKHRDVDGKVVHEEAFAS</sequence>
<organism evidence="2 3">
    <name type="scientific">Pseudozobellia thermophila</name>
    <dbReference type="NCBI Taxonomy" id="192903"/>
    <lineage>
        <taxon>Bacteria</taxon>
        <taxon>Pseudomonadati</taxon>
        <taxon>Bacteroidota</taxon>
        <taxon>Flavobacteriia</taxon>
        <taxon>Flavobacteriales</taxon>
        <taxon>Flavobacteriaceae</taxon>
        <taxon>Pseudozobellia</taxon>
    </lineage>
</organism>
<dbReference type="Gene3D" id="2.60.40.380">
    <property type="entry name" value="Purple acid phosphatase-like, N-terminal"/>
    <property type="match status" value="1"/>
</dbReference>
<dbReference type="Gene3D" id="3.60.21.70">
    <property type="entry name" value="PhoD-like phosphatase"/>
    <property type="match status" value="1"/>
</dbReference>
<dbReference type="InterPro" id="IPR038607">
    <property type="entry name" value="PhoD-like_sf"/>
</dbReference>
<dbReference type="EMBL" id="FQYU01000004">
    <property type="protein sequence ID" value="SHJ37145.1"/>
    <property type="molecule type" value="Genomic_DNA"/>
</dbReference>
<keyword evidence="3" id="KW-1185">Reference proteome</keyword>
<dbReference type="PANTHER" id="PTHR43606">
    <property type="entry name" value="PHOSPHATASE, PUTATIVE (AFU_ORTHOLOGUE AFUA_6G08710)-RELATED"/>
    <property type="match status" value="1"/>
</dbReference>
<feature type="domain" description="PhoD-like phosphatase metallophosphatase" evidence="1">
    <location>
        <begin position="302"/>
        <end position="441"/>
    </location>
</feature>
<accession>A0A1M6IRX9</accession>
<dbReference type="InterPro" id="IPR018946">
    <property type="entry name" value="PhoD-like_MPP"/>
</dbReference>
<dbReference type="SUPFAM" id="SSF56300">
    <property type="entry name" value="Metallo-dependent phosphatases"/>
    <property type="match status" value="1"/>
</dbReference>
<evidence type="ECO:0000313" key="2">
    <source>
        <dbReference type="EMBL" id="SHJ37145.1"/>
    </source>
</evidence>
<gene>
    <name evidence="2" type="ORF">SAMN04488513_10495</name>
</gene>
<dbReference type="OrthoDB" id="9763616at2"/>
<dbReference type="InterPro" id="IPR052900">
    <property type="entry name" value="Phospholipid_Metab_Enz"/>
</dbReference>
<evidence type="ECO:0000313" key="3">
    <source>
        <dbReference type="Proteomes" id="UP000184543"/>
    </source>
</evidence>
<dbReference type="AlphaFoldDB" id="A0A1M6IRX9"/>
<dbReference type="InterPro" id="IPR029052">
    <property type="entry name" value="Metallo-depent_PP-like"/>
</dbReference>
<name>A0A1M6IRX9_9FLAO</name>
<dbReference type="Proteomes" id="UP000184543">
    <property type="component" value="Unassembled WGS sequence"/>
</dbReference>
<protein>
    <submittedName>
        <fullName evidence="2">Alkaline phosphatase D</fullName>
    </submittedName>
</protein>
<reference evidence="3" key="1">
    <citation type="submission" date="2016-11" db="EMBL/GenBank/DDBJ databases">
        <authorList>
            <person name="Varghese N."/>
            <person name="Submissions S."/>
        </authorList>
    </citation>
    <scope>NUCLEOTIDE SEQUENCE [LARGE SCALE GENOMIC DNA]</scope>
    <source>
        <strain evidence="3">DSM 19858</strain>
    </source>
</reference>
<proteinExistence type="predicted"/>
<dbReference type="RefSeq" id="WP_139278108.1">
    <property type="nucleotide sequence ID" value="NZ_FQYU01000004.1"/>
</dbReference>